<dbReference type="Gene3D" id="3.40.390.10">
    <property type="entry name" value="Collagenase (Catalytic Domain)"/>
    <property type="match status" value="1"/>
</dbReference>
<evidence type="ECO:0000313" key="4">
    <source>
        <dbReference type="Proteomes" id="UP000190852"/>
    </source>
</evidence>
<dbReference type="RefSeq" id="WP_079681901.1">
    <property type="nucleotide sequence ID" value="NZ_FUYQ01000001.1"/>
</dbReference>
<dbReference type="AlphaFoldDB" id="A0A1T4ZU53"/>
<keyword evidence="1" id="KW-0732">Signal</keyword>
<feature type="domain" description="Peptidase M64 N-terminal" evidence="2">
    <location>
        <begin position="23"/>
        <end position="137"/>
    </location>
</feature>
<dbReference type="Pfam" id="PF16217">
    <property type="entry name" value="M64_N"/>
    <property type="match status" value="1"/>
</dbReference>
<protein>
    <submittedName>
        <fullName evidence="3">Peptidase M64 N-terminus</fullName>
    </submittedName>
</protein>
<dbReference type="Gene3D" id="2.60.40.3250">
    <property type="entry name" value="Peptidase M64, N-terminal domain"/>
    <property type="match status" value="1"/>
</dbReference>
<keyword evidence="4" id="KW-1185">Reference proteome</keyword>
<organism evidence="3 4">
    <name type="scientific">Parabacteroides chartae</name>
    <dbReference type="NCBI Taxonomy" id="1037355"/>
    <lineage>
        <taxon>Bacteria</taxon>
        <taxon>Pseudomonadati</taxon>
        <taxon>Bacteroidota</taxon>
        <taxon>Bacteroidia</taxon>
        <taxon>Bacteroidales</taxon>
        <taxon>Tannerellaceae</taxon>
        <taxon>Parabacteroides</taxon>
    </lineage>
</organism>
<sequence>MKNSALLLFLILFTTNVGNAQNDFSSYFEKRTLRIDFSLTGNDSIQQAAVQQLREEPVWGGPVKNMEDPFGYGGYYINVYDLASGKKIYSRGFNTLFEEWRTTDQAKVETQSWNNSVSVPFPKKPIRIELCARDKSDMEFHPIMTQTIDPKSIFIDRSPLKKNKIVKIQDKGDSAEKVDLVFLAEGYTMEELEKFESDARRFTKTLFDTPPFGKFKSDFNVWAVCIPSEESGMDVSGDSIWKNTALNSGYYTFGIDRYLTSQDMKPIRDAVWNVPCDAIFILVNSDTYGGGGMYNFYAMSTAHNELTSVVFVHEFGHSFAGLADEYFDSEVAYNDFYNLKYEPWEPNITTLVNFESKWKDLLPKKTPVPTPLNETFKEQIGVFEGGGYLSKGIYRPMNNCMMRNYHPFCPACQRGITQMINFLTDRPVK</sequence>
<dbReference type="InterPro" id="IPR032625">
    <property type="entry name" value="M64_N"/>
</dbReference>
<accession>A0A1T4ZU53</accession>
<dbReference type="EMBL" id="FUYQ01000001">
    <property type="protein sequence ID" value="SKB26228.1"/>
    <property type="molecule type" value="Genomic_DNA"/>
</dbReference>
<proteinExistence type="predicted"/>
<evidence type="ECO:0000313" key="3">
    <source>
        <dbReference type="EMBL" id="SKB26228.1"/>
    </source>
</evidence>
<gene>
    <name evidence="3" type="ORF">SAMN05660349_00124</name>
</gene>
<dbReference type="InterPro" id="IPR038171">
    <property type="entry name" value="M64_N_sf"/>
</dbReference>
<dbReference type="InterPro" id="IPR019026">
    <property type="entry name" value="Peptidase_M64_IgA"/>
</dbReference>
<dbReference type="Pfam" id="PF09471">
    <property type="entry name" value="Peptidase_M64"/>
    <property type="match status" value="1"/>
</dbReference>
<name>A0A1T4ZU53_9BACT</name>
<feature type="chain" id="PRO_5013024398" evidence="1">
    <location>
        <begin position="21"/>
        <end position="429"/>
    </location>
</feature>
<dbReference type="InterPro" id="IPR024079">
    <property type="entry name" value="MetalloPept_cat_dom_sf"/>
</dbReference>
<evidence type="ECO:0000256" key="1">
    <source>
        <dbReference type="SAM" id="SignalP"/>
    </source>
</evidence>
<reference evidence="4" key="1">
    <citation type="submission" date="2017-02" db="EMBL/GenBank/DDBJ databases">
        <authorList>
            <person name="Varghese N."/>
            <person name="Submissions S."/>
        </authorList>
    </citation>
    <scope>NUCLEOTIDE SEQUENCE [LARGE SCALE GENOMIC DNA]</scope>
    <source>
        <strain evidence="4">DSM 24967</strain>
    </source>
</reference>
<dbReference type="GO" id="GO:0008237">
    <property type="term" value="F:metallopeptidase activity"/>
    <property type="evidence" value="ECO:0007669"/>
    <property type="project" value="InterPro"/>
</dbReference>
<evidence type="ECO:0000259" key="2">
    <source>
        <dbReference type="Pfam" id="PF16217"/>
    </source>
</evidence>
<dbReference type="Proteomes" id="UP000190852">
    <property type="component" value="Unassembled WGS sequence"/>
</dbReference>
<feature type="signal peptide" evidence="1">
    <location>
        <begin position="1"/>
        <end position="20"/>
    </location>
</feature>